<keyword evidence="2" id="KW-1185">Reference proteome</keyword>
<proteinExistence type="predicted"/>
<dbReference type="SUPFAM" id="SSF160214">
    <property type="entry name" value="FlaG-like"/>
    <property type="match status" value="1"/>
</dbReference>
<evidence type="ECO:0008006" key="3">
    <source>
        <dbReference type="Google" id="ProtNLM"/>
    </source>
</evidence>
<evidence type="ECO:0000313" key="2">
    <source>
        <dbReference type="Proteomes" id="UP000324996"/>
    </source>
</evidence>
<dbReference type="InterPro" id="IPR035924">
    <property type="entry name" value="FlaG-like_sf"/>
</dbReference>
<comment type="caution">
    <text evidence="1">The sequence shown here is derived from an EMBL/GenBank/DDBJ whole genome shotgun (WGS) entry which is preliminary data.</text>
</comment>
<dbReference type="Gene3D" id="3.30.160.170">
    <property type="entry name" value="FlaG-like"/>
    <property type="match status" value="1"/>
</dbReference>
<dbReference type="EMBL" id="BKCN01000002">
    <property type="protein sequence ID" value="GER02811.1"/>
    <property type="molecule type" value="Genomic_DNA"/>
</dbReference>
<protein>
    <recommendedName>
        <fullName evidence="3">Flagellar protein FlaG</fullName>
    </recommendedName>
</protein>
<dbReference type="AlphaFoldDB" id="A0A5A7N3F7"/>
<sequence>MAFEPESPLDERSLDSQIEETISRLIGEDFNMARLRIDQDEETGRVVFQSVNRETGEVISQFPPETVLRLISSIREAEGIVLDATV</sequence>
<gene>
    <name evidence="1" type="ORF">JCM17846_04930</name>
</gene>
<evidence type="ECO:0000313" key="1">
    <source>
        <dbReference type="EMBL" id="GER02811.1"/>
    </source>
</evidence>
<dbReference type="Pfam" id="PF03646">
    <property type="entry name" value="FlaG"/>
    <property type="match status" value="1"/>
</dbReference>
<dbReference type="InterPro" id="IPR005186">
    <property type="entry name" value="FlaG"/>
</dbReference>
<name>A0A5A7N3F7_9PROT</name>
<accession>A0A5A7N3F7</accession>
<reference evidence="1 2" key="1">
    <citation type="submission" date="2019-09" db="EMBL/GenBank/DDBJ databases">
        <title>NBRP : Genome information of microbial organism related human and environment.</title>
        <authorList>
            <person name="Hattori M."/>
            <person name="Oshima K."/>
            <person name="Inaba H."/>
            <person name="Suda W."/>
            <person name="Sakamoto M."/>
            <person name="Iino T."/>
            <person name="Kitahara M."/>
            <person name="Oshida Y."/>
            <person name="Iida T."/>
            <person name="Kudo T."/>
            <person name="Itoh T."/>
            <person name="Ohkuma M."/>
        </authorList>
    </citation>
    <scope>NUCLEOTIDE SEQUENCE [LARGE SCALE GENOMIC DNA]</scope>
    <source>
        <strain evidence="1 2">Q-1</strain>
    </source>
</reference>
<organism evidence="1 2">
    <name type="scientific">Iodidimonas nitroreducens</name>
    <dbReference type="NCBI Taxonomy" id="1236968"/>
    <lineage>
        <taxon>Bacteria</taxon>
        <taxon>Pseudomonadati</taxon>
        <taxon>Pseudomonadota</taxon>
        <taxon>Alphaproteobacteria</taxon>
        <taxon>Iodidimonadales</taxon>
        <taxon>Iodidimonadaceae</taxon>
        <taxon>Iodidimonas</taxon>
    </lineage>
</organism>
<dbReference type="Proteomes" id="UP000324996">
    <property type="component" value="Unassembled WGS sequence"/>
</dbReference>